<dbReference type="InterPro" id="IPR000719">
    <property type="entry name" value="Prot_kinase_dom"/>
</dbReference>
<dbReference type="InterPro" id="IPR055164">
    <property type="entry name" value="EDR1/CTR1/ARMC3-like_pept-like"/>
</dbReference>
<dbReference type="EC" id="2.7.11.1" evidence="2"/>
<keyword evidence="5 10" id="KW-0547">Nucleotide-binding</keyword>
<evidence type="ECO:0000256" key="9">
    <source>
        <dbReference type="ARBA" id="ARBA00048679"/>
    </source>
</evidence>
<dbReference type="eggNOG" id="KOG0192">
    <property type="taxonomic scope" value="Eukaryota"/>
</dbReference>
<dbReference type="PROSITE" id="PS00107">
    <property type="entry name" value="PROTEIN_KINASE_ATP"/>
    <property type="match status" value="1"/>
</dbReference>
<evidence type="ECO:0000256" key="10">
    <source>
        <dbReference type="PROSITE-ProRule" id="PRU10141"/>
    </source>
</evidence>
<dbReference type="PROSITE" id="PS50011">
    <property type="entry name" value="PROTEIN_KINASE_DOM"/>
    <property type="match status" value="1"/>
</dbReference>
<proteinExistence type="inferred from homology"/>
<protein>
    <recommendedName>
        <fullName evidence="2">non-specific serine/threonine protein kinase</fullName>
        <ecNumber evidence="2">2.7.11.1</ecNumber>
    </recommendedName>
</protein>
<feature type="compositionally biased region" description="Polar residues" evidence="11">
    <location>
        <begin position="361"/>
        <end position="372"/>
    </location>
</feature>
<dbReference type="FunFam" id="3.30.200.20:FF:000060">
    <property type="entry name" value="Serine/threonine-protein kinase isoform 1"/>
    <property type="match status" value="1"/>
</dbReference>
<keyword evidence="4" id="KW-0808">Transferase</keyword>
<evidence type="ECO:0000313" key="14">
    <source>
        <dbReference type="Proteomes" id="UP000029121"/>
    </source>
</evidence>
<evidence type="ECO:0000256" key="4">
    <source>
        <dbReference type="ARBA" id="ARBA00022679"/>
    </source>
</evidence>
<dbReference type="Proteomes" id="UP000029121">
    <property type="component" value="Unassembled WGS sequence"/>
</dbReference>
<keyword evidence="14" id="KW-1185">Reference proteome</keyword>
<feature type="compositionally biased region" description="Basic and acidic residues" evidence="11">
    <location>
        <begin position="31"/>
        <end position="49"/>
    </location>
</feature>
<dbReference type="EMBL" id="KB870808">
    <property type="protein sequence ID" value="EOA26721.1"/>
    <property type="molecule type" value="Genomic_DNA"/>
</dbReference>
<dbReference type="InterPro" id="IPR001245">
    <property type="entry name" value="Ser-Thr/Tyr_kinase_cat_dom"/>
</dbReference>
<evidence type="ECO:0000256" key="5">
    <source>
        <dbReference type="ARBA" id="ARBA00022741"/>
    </source>
</evidence>
<feature type="region of interest" description="Disordered" evidence="11">
    <location>
        <begin position="31"/>
        <end position="74"/>
    </location>
</feature>
<dbReference type="SMART" id="SM00220">
    <property type="entry name" value="S_TKc"/>
    <property type="match status" value="1"/>
</dbReference>
<evidence type="ECO:0000256" key="1">
    <source>
        <dbReference type="ARBA" id="ARBA00010507"/>
    </source>
</evidence>
<evidence type="ECO:0000256" key="11">
    <source>
        <dbReference type="SAM" id="MobiDB-lite"/>
    </source>
</evidence>
<dbReference type="AlphaFoldDB" id="R0FVT9"/>
<dbReference type="InterPro" id="IPR008271">
    <property type="entry name" value="Ser/Thr_kinase_AS"/>
</dbReference>
<evidence type="ECO:0000256" key="7">
    <source>
        <dbReference type="ARBA" id="ARBA00022840"/>
    </source>
</evidence>
<dbReference type="Pfam" id="PF07714">
    <property type="entry name" value="PK_Tyr_Ser-Thr"/>
    <property type="match status" value="1"/>
</dbReference>
<keyword evidence="6" id="KW-0418">Kinase</keyword>
<evidence type="ECO:0000256" key="2">
    <source>
        <dbReference type="ARBA" id="ARBA00012513"/>
    </source>
</evidence>
<dbReference type="InterPro" id="IPR050167">
    <property type="entry name" value="Ser_Thr_protein_kinase"/>
</dbReference>
<feature type="domain" description="Protein kinase" evidence="12">
    <location>
        <begin position="433"/>
        <end position="644"/>
    </location>
</feature>
<dbReference type="InterPro" id="IPR011009">
    <property type="entry name" value="Kinase-like_dom_sf"/>
</dbReference>
<evidence type="ECO:0000259" key="12">
    <source>
        <dbReference type="PROSITE" id="PS50011"/>
    </source>
</evidence>
<dbReference type="GO" id="GO:0004674">
    <property type="term" value="F:protein serine/threonine kinase activity"/>
    <property type="evidence" value="ECO:0007669"/>
    <property type="project" value="UniProtKB-KW"/>
</dbReference>
<dbReference type="STRING" id="81985.R0FVT9"/>
<evidence type="ECO:0000256" key="6">
    <source>
        <dbReference type="ARBA" id="ARBA00022777"/>
    </source>
</evidence>
<dbReference type="SUPFAM" id="SSF56112">
    <property type="entry name" value="Protein kinase-like (PK-like)"/>
    <property type="match status" value="1"/>
</dbReference>
<comment type="similarity">
    <text evidence="1">Belongs to the protein kinase superfamily. TKL Ser/Thr protein kinase family. RAF subfamily.</text>
</comment>
<dbReference type="PRINTS" id="PR00109">
    <property type="entry name" value="TYRKINASE"/>
</dbReference>
<dbReference type="CDD" id="cd13999">
    <property type="entry name" value="STKc_MAP3K-like"/>
    <property type="match status" value="1"/>
</dbReference>
<dbReference type="GO" id="GO:0007165">
    <property type="term" value="P:signal transduction"/>
    <property type="evidence" value="ECO:0007669"/>
    <property type="project" value="TreeGrafter"/>
</dbReference>
<evidence type="ECO:0000313" key="13">
    <source>
        <dbReference type="EMBL" id="EOA26721.1"/>
    </source>
</evidence>
<accession>R0FVT9</accession>
<dbReference type="GO" id="GO:0005524">
    <property type="term" value="F:ATP binding"/>
    <property type="evidence" value="ECO:0007669"/>
    <property type="project" value="UniProtKB-UniRule"/>
</dbReference>
<name>R0FVT9_9BRAS</name>
<keyword evidence="7 10" id="KW-0067">ATP-binding</keyword>
<gene>
    <name evidence="13" type="ORF">CARUB_v10022809mg</name>
</gene>
<comment type="catalytic activity">
    <reaction evidence="8">
        <text>L-threonyl-[protein] + ATP = O-phospho-L-threonyl-[protein] + ADP + H(+)</text>
        <dbReference type="Rhea" id="RHEA:46608"/>
        <dbReference type="Rhea" id="RHEA-COMP:11060"/>
        <dbReference type="Rhea" id="RHEA-COMP:11605"/>
        <dbReference type="ChEBI" id="CHEBI:15378"/>
        <dbReference type="ChEBI" id="CHEBI:30013"/>
        <dbReference type="ChEBI" id="CHEBI:30616"/>
        <dbReference type="ChEBI" id="CHEBI:61977"/>
        <dbReference type="ChEBI" id="CHEBI:456216"/>
        <dbReference type="EC" id="2.7.11.1"/>
    </reaction>
</comment>
<sequence length="644" mass="71607">MGAKCCKCRKGSVESVKGSVMALSRTSRLADLREQARDSEEMIVEETRDAAGPSEPKPRGPISRRSEAEVQARDLKDMVVEKTRDDAGPPELITPSPTSRLSEVGKISKSVWCQGETSGTKESPKNLDPDEVSSYEASNFLWSTGMLSDPIPSGFYSMVPVERLMLSESIPTLEEIDALGEERLKADVICVNFEVDKQLTLIMEYYIRLVEGLHSEPVTVIKKTAGLVADVYKGRHLPIQARSRQSFKAHGFPLLGQIKHDSCRVRAILFKVLADAVGLETTLVVGFPSDLTSPASVDSCYHMSVVVAVNDVEVLVDLKRCPGQLRPFSPEEVYMAHISMAWQSDYVDNGFCVSPLEPNSPMEQSGPPSVLQSGLRAKSLPSSPQNCQFQSFVRSEPSHQDISHMWNEVLGSPMFQNKPLLPFEEWNINFSEMKVGSSVGSGSSGVVCRGIWNKTDVAIKILFGQQLTVENMEVFCNEIFILSRIRHPNVILFIGACTKPPQLSLVTEYMKRGSLYDLLRTRKRKMSWERILNILRDICRGLMGIHQMGIVHRDLKSANCLLSKGIVKICDFGLSRMMKGPTVKDTAAAGTPEWMAPELIRNEPITEKCDIFSFGVIMWELCTLSKPWDGVPKEKVCPLNKNDT</sequence>
<organism evidence="13 14">
    <name type="scientific">Capsella rubella</name>
    <dbReference type="NCBI Taxonomy" id="81985"/>
    <lineage>
        <taxon>Eukaryota</taxon>
        <taxon>Viridiplantae</taxon>
        <taxon>Streptophyta</taxon>
        <taxon>Embryophyta</taxon>
        <taxon>Tracheophyta</taxon>
        <taxon>Spermatophyta</taxon>
        <taxon>Magnoliopsida</taxon>
        <taxon>eudicotyledons</taxon>
        <taxon>Gunneridae</taxon>
        <taxon>Pentapetalae</taxon>
        <taxon>rosids</taxon>
        <taxon>malvids</taxon>
        <taxon>Brassicales</taxon>
        <taxon>Brassicaceae</taxon>
        <taxon>Camelineae</taxon>
        <taxon>Capsella</taxon>
    </lineage>
</organism>
<feature type="region of interest" description="Disordered" evidence="11">
    <location>
        <begin position="359"/>
        <end position="383"/>
    </location>
</feature>
<dbReference type="PROSITE" id="PS00108">
    <property type="entry name" value="PROTEIN_KINASE_ST"/>
    <property type="match status" value="1"/>
</dbReference>
<dbReference type="PANTHER" id="PTHR23257">
    <property type="entry name" value="SERINE-THREONINE PROTEIN KINASE"/>
    <property type="match status" value="1"/>
</dbReference>
<evidence type="ECO:0000256" key="3">
    <source>
        <dbReference type="ARBA" id="ARBA00022527"/>
    </source>
</evidence>
<dbReference type="PANTHER" id="PTHR23257:SF821">
    <property type="entry name" value="ATP BINDING PROTEIN"/>
    <property type="match status" value="1"/>
</dbReference>
<dbReference type="InterPro" id="IPR017441">
    <property type="entry name" value="Protein_kinase_ATP_BS"/>
</dbReference>
<dbReference type="Gene3D" id="1.10.510.10">
    <property type="entry name" value="Transferase(Phosphotransferase) domain 1"/>
    <property type="match status" value="1"/>
</dbReference>
<dbReference type="Gene3D" id="3.30.200.20">
    <property type="entry name" value="Phosphorylase Kinase, domain 1"/>
    <property type="match status" value="1"/>
</dbReference>
<dbReference type="Pfam" id="PF14381">
    <property type="entry name" value="EDR1_CTR1_ARMC3_pept"/>
    <property type="match status" value="1"/>
</dbReference>
<reference evidence="14" key="1">
    <citation type="journal article" date="2013" name="Nat. Genet.">
        <title>The Capsella rubella genome and the genomic consequences of rapid mating system evolution.</title>
        <authorList>
            <person name="Slotte T."/>
            <person name="Hazzouri K.M."/>
            <person name="Agren J.A."/>
            <person name="Koenig D."/>
            <person name="Maumus F."/>
            <person name="Guo Y.L."/>
            <person name="Steige K."/>
            <person name="Platts A.E."/>
            <person name="Escobar J.S."/>
            <person name="Newman L.K."/>
            <person name="Wang W."/>
            <person name="Mandakova T."/>
            <person name="Vello E."/>
            <person name="Smith L.M."/>
            <person name="Henz S.R."/>
            <person name="Steffen J."/>
            <person name="Takuno S."/>
            <person name="Brandvain Y."/>
            <person name="Coop G."/>
            <person name="Andolfatto P."/>
            <person name="Hu T.T."/>
            <person name="Blanchette M."/>
            <person name="Clark R.M."/>
            <person name="Quesneville H."/>
            <person name="Nordborg M."/>
            <person name="Gaut B.S."/>
            <person name="Lysak M.A."/>
            <person name="Jenkins J."/>
            <person name="Grimwood J."/>
            <person name="Chapman J."/>
            <person name="Prochnik S."/>
            <person name="Shu S."/>
            <person name="Rokhsar D."/>
            <person name="Schmutz J."/>
            <person name="Weigel D."/>
            <person name="Wright S.I."/>
        </authorList>
    </citation>
    <scope>NUCLEOTIDE SEQUENCE [LARGE SCALE GENOMIC DNA]</scope>
    <source>
        <strain evidence="14">cv. Monte Gargano</strain>
    </source>
</reference>
<comment type="catalytic activity">
    <reaction evidence="9">
        <text>L-seryl-[protein] + ATP = O-phospho-L-seryl-[protein] + ADP + H(+)</text>
        <dbReference type="Rhea" id="RHEA:17989"/>
        <dbReference type="Rhea" id="RHEA-COMP:9863"/>
        <dbReference type="Rhea" id="RHEA-COMP:11604"/>
        <dbReference type="ChEBI" id="CHEBI:15378"/>
        <dbReference type="ChEBI" id="CHEBI:29999"/>
        <dbReference type="ChEBI" id="CHEBI:30616"/>
        <dbReference type="ChEBI" id="CHEBI:83421"/>
        <dbReference type="ChEBI" id="CHEBI:456216"/>
        <dbReference type="EC" id="2.7.11.1"/>
    </reaction>
</comment>
<evidence type="ECO:0000256" key="8">
    <source>
        <dbReference type="ARBA" id="ARBA00047899"/>
    </source>
</evidence>
<dbReference type="GO" id="GO:0005737">
    <property type="term" value="C:cytoplasm"/>
    <property type="evidence" value="ECO:0007669"/>
    <property type="project" value="TreeGrafter"/>
</dbReference>
<feature type="compositionally biased region" description="Basic and acidic residues" evidence="11">
    <location>
        <begin position="64"/>
        <end position="74"/>
    </location>
</feature>
<keyword evidence="3" id="KW-0723">Serine/threonine-protein kinase</keyword>
<feature type="binding site" evidence="10">
    <location>
        <position position="460"/>
    </location>
    <ligand>
        <name>ATP</name>
        <dbReference type="ChEBI" id="CHEBI:30616"/>
    </ligand>
</feature>